<sequence>MSSSDKSVKRRRLSRYAHYEFARESLSCWLGLSSSGSKPSTQGVGVTEKSSGRNKVALEQGHSPMDWVRLKNSGKPLKSTDEFREYTLEEIAKHNKPDDCWVVIHKFVYDVTAYLKFHPG</sequence>
<proteinExistence type="predicted"/>
<feature type="non-terminal residue" evidence="1">
    <location>
        <position position="120"/>
    </location>
</feature>
<keyword evidence="2" id="KW-1185">Reference proteome</keyword>
<gene>
    <name evidence="1" type="ORF">EV182_002454</name>
</gene>
<evidence type="ECO:0000313" key="1">
    <source>
        <dbReference type="EMBL" id="KAJ1674841.1"/>
    </source>
</evidence>
<comment type="caution">
    <text evidence="1">The sequence shown here is derived from an EMBL/GenBank/DDBJ whole genome shotgun (WGS) entry which is preliminary data.</text>
</comment>
<accession>A0ACC1HER6</accession>
<organism evidence="1 2">
    <name type="scientific">Spiromyces aspiralis</name>
    <dbReference type="NCBI Taxonomy" id="68401"/>
    <lineage>
        <taxon>Eukaryota</taxon>
        <taxon>Fungi</taxon>
        <taxon>Fungi incertae sedis</taxon>
        <taxon>Zoopagomycota</taxon>
        <taxon>Kickxellomycotina</taxon>
        <taxon>Kickxellomycetes</taxon>
        <taxon>Kickxellales</taxon>
        <taxon>Kickxellaceae</taxon>
        <taxon>Spiromyces</taxon>
    </lineage>
</organism>
<dbReference type="EMBL" id="JAMZIH010005649">
    <property type="protein sequence ID" value="KAJ1674841.1"/>
    <property type="molecule type" value="Genomic_DNA"/>
</dbReference>
<evidence type="ECO:0000313" key="2">
    <source>
        <dbReference type="Proteomes" id="UP001145114"/>
    </source>
</evidence>
<protein>
    <submittedName>
        <fullName evidence="1">Uncharacterized protein</fullName>
    </submittedName>
</protein>
<dbReference type="Proteomes" id="UP001145114">
    <property type="component" value="Unassembled WGS sequence"/>
</dbReference>
<reference evidence="1" key="1">
    <citation type="submission" date="2022-06" db="EMBL/GenBank/DDBJ databases">
        <title>Phylogenomic reconstructions and comparative analyses of Kickxellomycotina fungi.</title>
        <authorList>
            <person name="Reynolds N.K."/>
            <person name="Stajich J.E."/>
            <person name="Barry K."/>
            <person name="Grigoriev I.V."/>
            <person name="Crous P."/>
            <person name="Smith M.E."/>
        </authorList>
    </citation>
    <scope>NUCLEOTIDE SEQUENCE</scope>
    <source>
        <strain evidence="1">RSA 2271</strain>
    </source>
</reference>
<name>A0ACC1HER6_9FUNG</name>